<feature type="compositionally biased region" description="Polar residues" evidence="1">
    <location>
        <begin position="283"/>
        <end position="293"/>
    </location>
</feature>
<protein>
    <submittedName>
        <fullName evidence="2">Uncharacterized protein</fullName>
    </submittedName>
</protein>
<feature type="compositionally biased region" description="Basic and acidic residues" evidence="1">
    <location>
        <begin position="603"/>
        <end position="615"/>
    </location>
</feature>
<feature type="region of interest" description="Disordered" evidence="1">
    <location>
        <begin position="217"/>
        <end position="340"/>
    </location>
</feature>
<feature type="compositionally biased region" description="Low complexity" evidence="1">
    <location>
        <begin position="564"/>
        <end position="583"/>
    </location>
</feature>
<dbReference type="AlphaFoldDB" id="A0A6A7BB76"/>
<evidence type="ECO:0000313" key="2">
    <source>
        <dbReference type="EMBL" id="KAF2852776.1"/>
    </source>
</evidence>
<feature type="region of interest" description="Disordered" evidence="1">
    <location>
        <begin position="629"/>
        <end position="653"/>
    </location>
</feature>
<sequence>MPGMLTRSKSLRFLKSGRKDATAQQNEQSMQPPKAPQTDSDKLRSATPSSRAEPRLESPDMAVRPSTSGGPGDRTTMMFHKKTNAAPSIYSQDQAPTFPSFPSFPSFPNSTTTLSTNGEITEEQGVIGIALGSPTVGSHWNSTPPATDFDPSVQATDTTMIHSQHPNGSSVHVGNRQVAPKSKLSRWKSMFRKAAPPAPTPEKPSFYQLTQTVVAAAPRADSHHDEESPGAQVPAQKVAERSRKVLPPTYNPGIRASRRGAPEGFVAPRSPPSTRERALTLGNPASNSRSTMKIQRAFTSPLPPPRDSANGAPVVPKLTISGSKSNVGTPGSDAGSDERSLLDVSIPDVTMERYSVMFGNVLQSGPRRSASLLQRRQANAEKLKPLNKLSVQEEAQEHSSNLKLPRRATSPAPSGSPRLTLFPSTTTSRAPSPLSGATKPGKVLHRSRTAPAKSPLRQTFAKTDEQSLKKAESSSNLLKPTTASPYLKPAITPTSIHSFESDTDSITIVVGQTNPFLHLDSREPDWEICTKPTTITIDAATPSNTSTTTLSRTESQRQPRPTKLSALSSHPSSAPLDAPSPLHRLQNLTSPPLSADPMNAKRTASETRSRRKDVEVRSVATVGVARSVSVSKANSPRAMLPRSRTDTESPRAERLVERQALTPTMVEVRNRKSQRVQLEMAA</sequence>
<dbReference type="OrthoDB" id="5404004at2759"/>
<feature type="compositionally biased region" description="Polar residues" evidence="1">
    <location>
        <begin position="135"/>
        <end position="145"/>
    </location>
</feature>
<feature type="compositionally biased region" description="Polar residues" evidence="1">
    <location>
        <begin position="22"/>
        <end position="31"/>
    </location>
</feature>
<proteinExistence type="predicted"/>
<feature type="compositionally biased region" description="Polar residues" evidence="1">
    <location>
        <begin position="85"/>
        <end position="95"/>
    </location>
</feature>
<feature type="compositionally biased region" description="Basic and acidic residues" evidence="1">
    <location>
        <begin position="643"/>
        <end position="653"/>
    </location>
</feature>
<keyword evidence="3" id="KW-1185">Reference proteome</keyword>
<feature type="region of interest" description="Disordered" evidence="1">
    <location>
        <begin position="537"/>
        <end position="615"/>
    </location>
</feature>
<feature type="compositionally biased region" description="Polar residues" evidence="1">
    <location>
        <begin position="320"/>
        <end position="329"/>
    </location>
</feature>
<feature type="compositionally biased region" description="Basic and acidic residues" evidence="1">
    <location>
        <begin position="462"/>
        <end position="472"/>
    </location>
</feature>
<accession>A0A6A7BB76</accession>
<gene>
    <name evidence="2" type="ORF">T440DRAFT_17975</name>
</gene>
<evidence type="ECO:0000313" key="3">
    <source>
        <dbReference type="Proteomes" id="UP000799423"/>
    </source>
</evidence>
<dbReference type="Proteomes" id="UP000799423">
    <property type="component" value="Unassembled WGS sequence"/>
</dbReference>
<feature type="compositionally biased region" description="Polar residues" evidence="1">
    <location>
        <begin position="473"/>
        <end position="484"/>
    </location>
</feature>
<evidence type="ECO:0000256" key="1">
    <source>
        <dbReference type="SAM" id="MobiDB-lite"/>
    </source>
</evidence>
<feature type="compositionally biased region" description="Polar residues" evidence="1">
    <location>
        <begin position="537"/>
        <end position="559"/>
    </location>
</feature>
<reference evidence="2" key="1">
    <citation type="submission" date="2020-01" db="EMBL/GenBank/DDBJ databases">
        <authorList>
            <consortium name="DOE Joint Genome Institute"/>
            <person name="Haridas S."/>
            <person name="Albert R."/>
            <person name="Binder M."/>
            <person name="Bloem J."/>
            <person name="Labutti K."/>
            <person name="Salamov A."/>
            <person name="Andreopoulos B."/>
            <person name="Baker S.E."/>
            <person name="Barry K."/>
            <person name="Bills G."/>
            <person name="Bluhm B.H."/>
            <person name="Cannon C."/>
            <person name="Castanera R."/>
            <person name="Culley D.E."/>
            <person name="Daum C."/>
            <person name="Ezra D."/>
            <person name="Gonzalez J.B."/>
            <person name="Henrissat B."/>
            <person name="Kuo A."/>
            <person name="Liang C."/>
            <person name="Lipzen A."/>
            <person name="Lutzoni F."/>
            <person name="Magnuson J."/>
            <person name="Mondo S."/>
            <person name="Nolan M."/>
            <person name="Ohm R."/>
            <person name="Pangilinan J."/>
            <person name="Park H.-J."/>
            <person name="Ramirez L."/>
            <person name="Alfaro M."/>
            <person name="Sun H."/>
            <person name="Tritt A."/>
            <person name="Yoshinaga Y."/>
            <person name="Zwiers L.-H."/>
            <person name="Turgeon B.G."/>
            <person name="Goodwin S.B."/>
            <person name="Spatafora J.W."/>
            <person name="Crous P.W."/>
            <person name="Grigoriev I.V."/>
        </authorList>
    </citation>
    <scope>NUCLEOTIDE SEQUENCE</scope>
    <source>
        <strain evidence="2">IPT5</strain>
    </source>
</reference>
<feature type="compositionally biased region" description="Polar residues" evidence="1">
    <location>
        <begin position="153"/>
        <end position="172"/>
    </location>
</feature>
<feature type="region of interest" description="Disordered" evidence="1">
    <location>
        <begin position="132"/>
        <end position="182"/>
    </location>
</feature>
<dbReference type="EMBL" id="MU006297">
    <property type="protein sequence ID" value="KAF2852776.1"/>
    <property type="molecule type" value="Genomic_DNA"/>
</dbReference>
<feature type="region of interest" description="Disordered" evidence="1">
    <location>
        <begin position="1"/>
        <end position="116"/>
    </location>
</feature>
<feature type="compositionally biased region" description="Low complexity" evidence="1">
    <location>
        <begin position="96"/>
        <end position="116"/>
    </location>
</feature>
<name>A0A6A7BB76_9PLEO</name>
<feature type="region of interest" description="Disordered" evidence="1">
    <location>
        <begin position="381"/>
        <end position="484"/>
    </location>
</feature>
<organism evidence="2 3">
    <name type="scientific">Plenodomus tracheiphilus IPT5</name>
    <dbReference type="NCBI Taxonomy" id="1408161"/>
    <lineage>
        <taxon>Eukaryota</taxon>
        <taxon>Fungi</taxon>
        <taxon>Dikarya</taxon>
        <taxon>Ascomycota</taxon>
        <taxon>Pezizomycotina</taxon>
        <taxon>Dothideomycetes</taxon>
        <taxon>Pleosporomycetidae</taxon>
        <taxon>Pleosporales</taxon>
        <taxon>Pleosporineae</taxon>
        <taxon>Leptosphaeriaceae</taxon>
        <taxon>Plenodomus</taxon>
    </lineage>
</organism>